<feature type="transmembrane region" description="Helical" evidence="1">
    <location>
        <begin position="196"/>
        <end position="220"/>
    </location>
</feature>
<feature type="domain" description="Urease accessory protein UreH-like transmembrane" evidence="2">
    <location>
        <begin position="9"/>
        <end position="206"/>
    </location>
</feature>
<dbReference type="InterPro" id="IPR039447">
    <property type="entry name" value="UreH-like_TM_dom"/>
</dbReference>
<organism evidence="3 4">
    <name type="scientific">Hydrotalea sandarakina</name>
    <dbReference type="NCBI Taxonomy" id="1004304"/>
    <lineage>
        <taxon>Bacteria</taxon>
        <taxon>Pseudomonadati</taxon>
        <taxon>Bacteroidota</taxon>
        <taxon>Chitinophagia</taxon>
        <taxon>Chitinophagales</taxon>
        <taxon>Chitinophagaceae</taxon>
        <taxon>Hydrotalea</taxon>
    </lineage>
</organism>
<feature type="transmembrane region" description="Helical" evidence="1">
    <location>
        <begin position="129"/>
        <end position="153"/>
    </location>
</feature>
<dbReference type="PANTHER" id="PTHR42208">
    <property type="entry name" value="HEAVY METAL TRANSPORTER-RELATED"/>
    <property type="match status" value="1"/>
</dbReference>
<name>A0A2W7S0S8_9BACT</name>
<accession>A0A2W7S0S8</accession>
<feature type="transmembrane region" description="Helical" evidence="1">
    <location>
        <begin position="46"/>
        <end position="66"/>
    </location>
</feature>
<keyword evidence="1" id="KW-0472">Membrane</keyword>
<feature type="transmembrane region" description="Helical" evidence="1">
    <location>
        <begin position="159"/>
        <end position="184"/>
    </location>
</feature>
<keyword evidence="1" id="KW-0812">Transmembrane</keyword>
<sequence>MLWGFIISALTLGLLSSFHCVGMCGPFALALPFPNKTYWQKMGGILFYNLGRITTYSLLGLFFGLIGRIVSLAGFQQYLSIALGLFILLYVILPYFHLQFPQLSFVSELTIWVQTLLGKLLRKPTFSKLLFIGMLNGLLPCGMVYFAVAGALATGSIGYGWLFMIVFGIGTVPLMALLSYFGFLINLRTRNFLKKLIPVALGLMAILLIFRGMNLGIPYLSPYLSGTSRNVITCH</sequence>
<dbReference type="EMBL" id="QKZV01000002">
    <property type="protein sequence ID" value="PZX64400.1"/>
    <property type="molecule type" value="Genomic_DNA"/>
</dbReference>
<gene>
    <name evidence="3" type="ORF">LX80_00596</name>
</gene>
<evidence type="ECO:0000313" key="4">
    <source>
        <dbReference type="Proteomes" id="UP000249720"/>
    </source>
</evidence>
<keyword evidence="4" id="KW-1185">Reference proteome</keyword>
<dbReference type="Pfam" id="PF13386">
    <property type="entry name" value="DsbD_2"/>
    <property type="match status" value="1"/>
</dbReference>
<reference evidence="3 4" key="1">
    <citation type="submission" date="2018-06" db="EMBL/GenBank/DDBJ databases">
        <title>Genomic Encyclopedia of Archaeal and Bacterial Type Strains, Phase II (KMG-II): from individual species to whole genera.</title>
        <authorList>
            <person name="Goeker M."/>
        </authorList>
    </citation>
    <scope>NUCLEOTIDE SEQUENCE [LARGE SCALE GENOMIC DNA]</scope>
    <source>
        <strain evidence="3 4">DSM 23241</strain>
    </source>
</reference>
<dbReference type="OrthoDB" id="594443at2"/>
<comment type="caution">
    <text evidence="3">The sequence shown here is derived from an EMBL/GenBank/DDBJ whole genome shotgun (WGS) entry which is preliminary data.</text>
</comment>
<evidence type="ECO:0000256" key="1">
    <source>
        <dbReference type="SAM" id="Phobius"/>
    </source>
</evidence>
<dbReference type="Proteomes" id="UP000249720">
    <property type="component" value="Unassembled WGS sequence"/>
</dbReference>
<dbReference type="AlphaFoldDB" id="A0A2W7S0S8"/>
<proteinExistence type="predicted"/>
<evidence type="ECO:0000259" key="2">
    <source>
        <dbReference type="Pfam" id="PF13386"/>
    </source>
</evidence>
<keyword evidence="1" id="KW-1133">Transmembrane helix</keyword>
<evidence type="ECO:0000313" key="3">
    <source>
        <dbReference type="EMBL" id="PZX64400.1"/>
    </source>
</evidence>
<dbReference type="PANTHER" id="PTHR42208:SF1">
    <property type="entry name" value="HEAVY METAL TRANSPORTER"/>
    <property type="match status" value="1"/>
</dbReference>
<feature type="transmembrane region" description="Helical" evidence="1">
    <location>
        <begin position="78"/>
        <end position="97"/>
    </location>
</feature>
<dbReference type="RefSeq" id="WP_111293584.1">
    <property type="nucleotide sequence ID" value="NZ_QKZV01000002.1"/>
</dbReference>
<protein>
    <recommendedName>
        <fullName evidence="2">Urease accessory protein UreH-like transmembrane domain-containing protein</fullName>
    </recommendedName>
</protein>